<proteinExistence type="predicted"/>
<dbReference type="Proteomes" id="UP000237347">
    <property type="component" value="Unassembled WGS sequence"/>
</dbReference>
<evidence type="ECO:0000313" key="2">
    <source>
        <dbReference type="Proteomes" id="UP000237347"/>
    </source>
</evidence>
<reference evidence="1 2" key="1">
    <citation type="journal article" date="2018" name="Sci. Data">
        <title>The draft genome sequence of cork oak.</title>
        <authorList>
            <person name="Ramos A.M."/>
            <person name="Usie A."/>
            <person name="Barbosa P."/>
            <person name="Barros P.M."/>
            <person name="Capote T."/>
            <person name="Chaves I."/>
            <person name="Simoes F."/>
            <person name="Abreu I."/>
            <person name="Carrasquinho I."/>
            <person name="Faro C."/>
            <person name="Guimaraes J.B."/>
            <person name="Mendonca D."/>
            <person name="Nobrega F."/>
            <person name="Rodrigues L."/>
            <person name="Saibo N.J.M."/>
            <person name="Varela M.C."/>
            <person name="Egas C."/>
            <person name="Matos J."/>
            <person name="Miguel C.M."/>
            <person name="Oliveira M.M."/>
            <person name="Ricardo C.P."/>
            <person name="Goncalves S."/>
        </authorList>
    </citation>
    <scope>NUCLEOTIDE SEQUENCE [LARGE SCALE GENOMIC DNA]</scope>
    <source>
        <strain evidence="2">cv. HL8</strain>
    </source>
</reference>
<dbReference type="AlphaFoldDB" id="A0AAW0JZK1"/>
<protein>
    <submittedName>
        <fullName evidence="1">Uncharacterized protein</fullName>
    </submittedName>
</protein>
<name>A0AAW0JZK1_QUESU</name>
<sequence>MLAYVDDALIRLSCILSQGDMPYYTGIVNGDIDIDSLLLEKDQLLVSTWLNTSVDAIHSNEQTHNTFLQKVWEYFMEHNTFGTTRTIVNKKALYKNNYGRFFQLEHC</sequence>
<accession>A0AAW0JZK1</accession>
<dbReference type="EMBL" id="PKMF04000444">
    <property type="protein sequence ID" value="KAK7831441.1"/>
    <property type="molecule type" value="Genomic_DNA"/>
</dbReference>
<keyword evidence="2" id="KW-1185">Reference proteome</keyword>
<gene>
    <name evidence="1" type="ORF">CFP56_027431</name>
</gene>
<comment type="caution">
    <text evidence="1">The sequence shown here is derived from an EMBL/GenBank/DDBJ whole genome shotgun (WGS) entry which is preliminary data.</text>
</comment>
<evidence type="ECO:0000313" key="1">
    <source>
        <dbReference type="EMBL" id="KAK7831441.1"/>
    </source>
</evidence>
<organism evidence="1 2">
    <name type="scientific">Quercus suber</name>
    <name type="common">Cork oak</name>
    <dbReference type="NCBI Taxonomy" id="58331"/>
    <lineage>
        <taxon>Eukaryota</taxon>
        <taxon>Viridiplantae</taxon>
        <taxon>Streptophyta</taxon>
        <taxon>Embryophyta</taxon>
        <taxon>Tracheophyta</taxon>
        <taxon>Spermatophyta</taxon>
        <taxon>Magnoliopsida</taxon>
        <taxon>eudicotyledons</taxon>
        <taxon>Gunneridae</taxon>
        <taxon>Pentapetalae</taxon>
        <taxon>rosids</taxon>
        <taxon>fabids</taxon>
        <taxon>Fagales</taxon>
        <taxon>Fagaceae</taxon>
        <taxon>Quercus</taxon>
    </lineage>
</organism>